<evidence type="ECO:0000313" key="2">
    <source>
        <dbReference type="EMBL" id="RPF57741.1"/>
    </source>
</evidence>
<feature type="transmembrane region" description="Helical" evidence="1">
    <location>
        <begin position="26"/>
        <end position="51"/>
    </location>
</feature>
<reference evidence="2 3" key="1">
    <citation type="submission" date="2018-11" db="EMBL/GenBank/DDBJ databases">
        <title>Genomic Encyclopedia of Type Strains, Phase IV (KMG-IV): sequencing the most valuable type-strain genomes for metagenomic binning, comparative biology and taxonomic classification.</title>
        <authorList>
            <person name="Goeker M."/>
        </authorList>
    </citation>
    <scope>NUCLEOTIDE SEQUENCE [LARGE SCALE GENOMIC DNA]</scope>
    <source>
        <strain evidence="2 3">DSM 29158</strain>
    </source>
</reference>
<keyword evidence="1" id="KW-1133">Transmembrane helix</keyword>
<accession>A0A3N5CJ54</accession>
<sequence length="85" mass="9901">MRKTLLLLSILNLIYLYICLNYSHIHNYFLLSTFIPLFFNLLFLMLGAYTLSIESDKKSDKIISILILIVNIVPIILMSSVFLFL</sequence>
<organism evidence="2 3">
    <name type="scientific">Abyssicoccus albus</name>
    <dbReference type="NCBI Taxonomy" id="1817405"/>
    <lineage>
        <taxon>Bacteria</taxon>
        <taxon>Bacillati</taxon>
        <taxon>Bacillota</taxon>
        <taxon>Bacilli</taxon>
        <taxon>Bacillales</taxon>
        <taxon>Abyssicoccaceae</taxon>
    </lineage>
</organism>
<feature type="transmembrane region" description="Helical" evidence="1">
    <location>
        <begin position="63"/>
        <end position="84"/>
    </location>
</feature>
<name>A0A3N5CJ54_9BACL</name>
<evidence type="ECO:0000256" key="1">
    <source>
        <dbReference type="SAM" id="Phobius"/>
    </source>
</evidence>
<gene>
    <name evidence="2" type="ORF">EDD62_0374</name>
</gene>
<keyword evidence="1" id="KW-0812">Transmembrane</keyword>
<dbReference type="EMBL" id="RKRK01000002">
    <property type="protein sequence ID" value="RPF57741.1"/>
    <property type="molecule type" value="Genomic_DNA"/>
</dbReference>
<keyword evidence="3" id="KW-1185">Reference proteome</keyword>
<dbReference type="AlphaFoldDB" id="A0A3N5CJ54"/>
<evidence type="ECO:0000313" key="3">
    <source>
        <dbReference type="Proteomes" id="UP000277108"/>
    </source>
</evidence>
<comment type="caution">
    <text evidence="2">The sequence shown here is derived from an EMBL/GenBank/DDBJ whole genome shotgun (WGS) entry which is preliminary data.</text>
</comment>
<keyword evidence="1" id="KW-0472">Membrane</keyword>
<proteinExistence type="predicted"/>
<protein>
    <submittedName>
        <fullName evidence="2">Uncharacterized protein</fullName>
    </submittedName>
</protein>
<dbReference type="Proteomes" id="UP000277108">
    <property type="component" value="Unassembled WGS sequence"/>
</dbReference>